<dbReference type="Gene3D" id="3.90.660.10">
    <property type="match status" value="1"/>
</dbReference>
<evidence type="ECO:0000259" key="4">
    <source>
        <dbReference type="Pfam" id="PF01593"/>
    </source>
</evidence>
<feature type="domain" description="Amine oxidase" evidence="4">
    <location>
        <begin position="1"/>
        <end position="39"/>
    </location>
</feature>
<keyword evidence="6" id="KW-1185">Reference proteome</keyword>
<evidence type="ECO:0000313" key="5">
    <source>
        <dbReference type="EMBL" id="VEL41871.1"/>
    </source>
</evidence>
<dbReference type="SUPFAM" id="SSF54373">
    <property type="entry name" value="FAD-linked reductases, C-terminal domain"/>
    <property type="match status" value="1"/>
</dbReference>
<evidence type="ECO:0000256" key="1">
    <source>
        <dbReference type="ARBA" id="ARBA00005995"/>
    </source>
</evidence>
<feature type="non-terminal residue" evidence="5">
    <location>
        <position position="1"/>
    </location>
</feature>
<dbReference type="Pfam" id="PF01593">
    <property type="entry name" value="Amino_oxidase"/>
    <property type="match status" value="2"/>
</dbReference>
<dbReference type="GO" id="GO:0003682">
    <property type="term" value="F:chromatin binding"/>
    <property type="evidence" value="ECO:0007669"/>
    <property type="project" value="TreeGrafter"/>
</dbReference>
<keyword evidence="2" id="KW-0560">Oxidoreductase</keyword>
<gene>
    <name evidence="5" type="ORF">PXEA_LOCUS35311</name>
</gene>
<name>A0A3S5BDZ1_9PLAT</name>
<dbReference type="AlphaFoldDB" id="A0A3S5BDZ1"/>
<evidence type="ECO:0000256" key="2">
    <source>
        <dbReference type="ARBA" id="ARBA00023002"/>
    </source>
</evidence>
<comment type="similarity">
    <text evidence="1">Belongs to the flavin monoamine oxidase family.</text>
</comment>
<reference evidence="5" key="1">
    <citation type="submission" date="2018-11" db="EMBL/GenBank/DDBJ databases">
        <authorList>
            <consortium name="Pathogen Informatics"/>
        </authorList>
    </citation>
    <scope>NUCLEOTIDE SEQUENCE</scope>
</reference>
<dbReference type="PANTHER" id="PTHR10742:SF386">
    <property type="entry name" value="LYSINE-SPECIFIC HISTONE DEMETHYLASE 1A"/>
    <property type="match status" value="1"/>
</dbReference>
<feature type="domain" description="Amine oxidase" evidence="4">
    <location>
        <begin position="93"/>
        <end position="129"/>
    </location>
</feature>
<dbReference type="PANTHER" id="PTHR10742">
    <property type="entry name" value="FLAVIN MONOAMINE OXIDASE"/>
    <property type="match status" value="1"/>
</dbReference>
<dbReference type="Gene3D" id="3.50.50.60">
    <property type="entry name" value="FAD/NAD(P)-binding domain"/>
    <property type="match status" value="1"/>
</dbReference>
<dbReference type="InterPro" id="IPR050281">
    <property type="entry name" value="Flavin_monoamine_oxidase"/>
</dbReference>
<evidence type="ECO:0000256" key="3">
    <source>
        <dbReference type="SAM" id="MobiDB-lite"/>
    </source>
</evidence>
<accession>A0A3S5BDZ1</accession>
<dbReference type="InterPro" id="IPR036188">
    <property type="entry name" value="FAD/NAD-bd_sf"/>
</dbReference>
<dbReference type="OrthoDB" id="6275202at2759"/>
<dbReference type="Proteomes" id="UP000784294">
    <property type="component" value="Unassembled WGS sequence"/>
</dbReference>
<evidence type="ECO:0000313" key="6">
    <source>
        <dbReference type="Proteomes" id="UP000784294"/>
    </source>
</evidence>
<dbReference type="EMBL" id="CAAALY010271422">
    <property type="protein sequence ID" value="VEL41871.1"/>
    <property type="molecule type" value="Genomic_DNA"/>
</dbReference>
<sequence>PIDAVITRWHNDPNSRGSYSYIAVGSSGADYDLLGEPVGIPIQAPSDGPTAISDEYESGGKKVSPVDPRPPSSQTADHTSAGHEYDCGTLAGQNTRKPRIFFAGEHTSRCYPATVHGALLSGLREAARVSNTWFPGETPVHQHGLRLIGIKEAS</sequence>
<proteinExistence type="inferred from homology"/>
<dbReference type="InterPro" id="IPR002937">
    <property type="entry name" value="Amino_oxidase"/>
</dbReference>
<feature type="region of interest" description="Disordered" evidence="3">
    <location>
        <begin position="40"/>
        <end position="91"/>
    </location>
</feature>
<protein>
    <recommendedName>
        <fullName evidence="4">Amine oxidase domain-containing protein</fullName>
    </recommendedName>
</protein>
<dbReference type="GO" id="GO:0016491">
    <property type="term" value="F:oxidoreductase activity"/>
    <property type="evidence" value="ECO:0007669"/>
    <property type="project" value="UniProtKB-KW"/>
</dbReference>
<dbReference type="GO" id="GO:0050660">
    <property type="term" value="F:flavin adenine dinucleotide binding"/>
    <property type="evidence" value="ECO:0007669"/>
    <property type="project" value="TreeGrafter"/>
</dbReference>
<dbReference type="SUPFAM" id="SSF51905">
    <property type="entry name" value="FAD/NAD(P)-binding domain"/>
    <property type="match status" value="1"/>
</dbReference>
<comment type="caution">
    <text evidence="5">The sequence shown here is derived from an EMBL/GenBank/DDBJ whole genome shotgun (WGS) entry which is preliminary data.</text>
</comment>
<organism evidence="5 6">
    <name type="scientific">Protopolystoma xenopodis</name>
    <dbReference type="NCBI Taxonomy" id="117903"/>
    <lineage>
        <taxon>Eukaryota</taxon>
        <taxon>Metazoa</taxon>
        <taxon>Spiralia</taxon>
        <taxon>Lophotrochozoa</taxon>
        <taxon>Platyhelminthes</taxon>
        <taxon>Monogenea</taxon>
        <taxon>Polyopisthocotylea</taxon>
        <taxon>Polystomatidea</taxon>
        <taxon>Polystomatidae</taxon>
        <taxon>Protopolystoma</taxon>
    </lineage>
</organism>
<dbReference type="GO" id="GO:0006338">
    <property type="term" value="P:chromatin remodeling"/>
    <property type="evidence" value="ECO:0007669"/>
    <property type="project" value="TreeGrafter"/>
</dbReference>